<dbReference type="Pfam" id="PF00296">
    <property type="entry name" value="Bac_luciferase"/>
    <property type="match status" value="1"/>
</dbReference>
<evidence type="ECO:0000256" key="2">
    <source>
        <dbReference type="ARBA" id="ARBA00022643"/>
    </source>
</evidence>
<evidence type="ECO:0000313" key="6">
    <source>
        <dbReference type="EMBL" id="MFM9607280.1"/>
    </source>
</evidence>
<dbReference type="EMBL" id="JBJVNI010000001">
    <property type="protein sequence ID" value="MFM9607280.1"/>
    <property type="molecule type" value="Genomic_DNA"/>
</dbReference>
<organism evidence="6 7">
    <name type="scientific">Streptomyces niveiscabiei</name>
    <dbReference type="NCBI Taxonomy" id="164115"/>
    <lineage>
        <taxon>Bacteria</taxon>
        <taxon>Bacillati</taxon>
        <taxon>Actinomycetota</taxon>
        <taxon>Actinomycetes</taxon>
        <taxon>Kitasatosporales</taxon>
        <taxon>Streptomycetaceae</taxon>
        <taxon>Streptomyces</taxon>
    </lineage>
</organism>
<dbReference type="InterPro" id="IPR011251">
    <property type="entry name" value="Luciferase-like_dom"/>
</dbReference>
<keyword evidence="3 6" id="KW-0560">Oxidoreductase</keyword>
<dbReference type="Gene3D" id="3.20.20.30">
    <property type="entry name" value="Luciferase-like domain"/>
    <property type="match status" value="1"/>
</dbReference>
<dbReference type="SUPFAM" id="SSF51679">
    <property type="entry name" value="Bacterial luciferase-like"/>
    <property type="match status" value="1"/>
</dbReference>
<keyword evidence="7" id="KW-1185">Reference proteome</keyword>
<gene>
    <name evidence="6" type="ORF">ACKI18_00985</name>
</gene>
<name>A0ABW9HGU8_9ACTN</name>
<dbReference type="InterPro" id="IPR050172">
    <property type="entry name" value="SsuD_RutA_monooxygenase"/>
</dbReference>
<keyword evidence="2" id="KW-0288">FMN</keyword>
<evidence type="ECO:0000256" key="4">
    <source>
        <dbReference type="ARBA" id="ARBA00023033"/>
    </source>
</evidence>
<reference evidence="6 7" key="1">
    <citation type="submission" date="2024-12" db="EMBL/GenBank/DDBJ databases">
        <title>Forecasting of Potato common scab and diversities of Pathogenic streptomyces spp. in china.</title>
        <authorList>
            <person name="Handique U."/>
            <person name="Wu J."/>
        </authorList>
    </citation>
    <scope>NUCLEOTIDE SEQUENCE [LARGE SCALE GENOMIC DNA]</scope>
    <source>
        <strain evidence="6 7">ZRIMU1530</strain>
    </source>
</reference>
<keyword evidence="1" id="KW-0285">Flavoprotein</keyword>
<feature type="domain" description="Luciferase-like" evidence="5">
    <location>
        <begin position="5"/>
        <end position="220"/>
    </location>
</feature>
<dbReference type="PANTHER" id="PTHR42847">
    <property type="entry name" value="ALKANESULFONATE MONOOXYGENASE"/>
    <property type="match status" value="1"/>
</dbReference>
<evidence type="ECO:0000256" key="3">
    <source>
        <dbReference type="ARBA" id="ARBA00023002"/>
    </source>
</evidence>
<keyword evidence="4" id="KW-0503">Monooxygenase</keyword>
<evidence type="ECO:0000259" key="5">
    <source>
        <dbReference type="Pfam" id="PF00296"/>
    </source>
</evidence>
<sequence length="306" mass="32248">MTTRLGVLFPSFYPGSGEPPDPARLTAAARAAEHAGFDGFWVPERVTGLLSDPLIALAHVAAVTGRIRLGTAVLTLPGRPPALLAKQLASLDRLSGGRLAPALGLGRADPGEQQAFGVRRSERAALFDEALPLIRAVWAREPVTHRGPSWSYEGLAVQPKPGGGGPPLWVGGAADSELRRAGRLGDGWLGSSTTTPRAAEHARRTVESAARAAGRTVADDAYGCVVPYRGRPGPLTPVQLAVLERMRAAGLVQDVDGFAPLVEALPARLRRLSDAGLTLFVLVPLSEPADWEAEVRMLTEVVGVRV</sequence>
<dbReference type="EC" id="1.-.-.-" evidence="6"/>
<dbReference type="GO" id="GO:0016491">
    <property type="term" value="F:oxidoreductase activity"/>
    <property type="evidence" value="ECO:0007669"/>
    <property type="project" value="UniProtKB-KW"/>
</dbReference>
<dbReference type="InterPro" id="IPR036661">
    <property type="entry name" value="Luciferase-like_sf"/>
</dbReference>
<accession>A0ABW9HGU8</accession>
<evidence type="ECO:0000256" key="1">
    <source>
        <dbReference type="ARBA" id="ARBA00022630"/>
    </source>
</evidence>
<dbReference type="PANTHER" id="PTHR42847:SF4">
    <property type="entry name" value="ALKANESULFONATE MONOOXYGENASE-RELATED"/>
    <property type="match status" value="1"/>
</dbReference>
<protein>
    <submittedName>
        <fullName evidence="6">LLM class flavin-dependent oxidoreductase</fullName>
        <ecNumber evidence="6">1.-.-.-</ecNumber>
    </submittedName>
</protein>
<comment type="caution">
    <text evidence="6">The sequence shown here is derived from an EMBL/GenBank/DDBJ whole genome shotgun (WGS) entry which is preliminary data.</text>
</comment>
<dbReference type="Proteomes" id="UP001631957">
    <property type="component" value="Unassembled WGS sequence"/>
</dbReference>
<proteinExistence type="predicted"/>
<evidence type="ECO:0000313" key="7">
    <source>
        <dbReference type="Proteomes" id="UP001631957"/>
    </source>
</evidence>
<dbReference type="RefSeq" id="WP_409120070.1">
    <property type="nucleotide sequence ID" value="NZ_JBJVNI010000001.1"/>
</dbReference>